<evidence type="ECO:0000313" key="2">
    <source>
        <dbReference type="Proteomes" id="UP001234989"/>
    </source>
</evidence>
<keyword evidence="2" id="KW-1185">Reference proteome</keyword>
<dbReference type="Proteomes" id="UP001234989">
    <property type="component" value="Chromosome 8"/>
</dbReference>
<protein>
    <submittedName>
        <fullName evidence="1">Uncharacterized protein</fullName>
    </submittedName>
</protein>
<evidence type="ECO:0000313" key="1">
    <source>
        <dbReference type="EMBL" id="WMV40821.1"/>
    </source>
</evidence>
<proteinExistence type="predicted"/>
<dbReference type="AlphaFoldDB" id="A0AAF0U7W4"/>
<accession>A0AAF0U7W4</accession>
<reference evidence="1" key="1">
    <citation type="submission" date="2023-08" db="EMBL/GenBank/DDBJ databases">
        <title>A de novo genome assembly of Solanum verrucosum Schlechtendal, a Mexican diploid species geographically isolated from the other diploid A-genome species in potato relatives.</title>
        <authorList>
            <person name="Hosaka K."/>
        </authorList>
    </citation>
    <scope>NUCLEOTIDE SEQUENCE</scope>
    <source>
        <tissue evidence="1">Young leaves</tissue>
    </source>
</reference>
<gene>
    <name evidence="1" type="ORF">MTR67_034206</name>
</gene>
<dbReference type="EMBL" id="CP133619">
    <property type="protein sequence ID" value="WMV40821.1"/>
    <property type="molecule type" value="Genomic_DNA"/>
</dbReference>
<sequence length="103" mass="11230">MTVPMGNRAIMPYKEESDVTVLLLQENNALFLNTQADTIDAADKQKQIIERCVLDPSKVVHFGGSNTGAATFLESPSNSDVRYELGNAKKCFGPAVKLEGRIT</sequence>
<organism evidence="1 2">
    <name type="scientific">Solanum verrucosum</name>
    <dbReference type="NCBI Taxonomy" id="315347"/>
    <lineage>
        <taxon>Eukaryota</taxon>
        <taxon>Viridiplantae</taxon>
        <taxon>Streptophyta</taxon>
        <taxon>Embryophyta</taxon>
        <taxon>Tracheophyta</taxon>
        <taxon>Spermatophyta</taxon>
        <taxon>Magnoliopsida</taxon>
        <taxon>eudicotyledons</taxon>
        <taxon>Gunneridae</taxon>
        <taxon>Pentapetalae</taxon>
        <taxon>asterids</taxon>
        <taxon>lamiids</taxon>
        <taxon>Solanales</taxon>
        <taxon>Solanaceae</taxon>
        <taxon>Solanoideae</taxon>
        <taxon>Solaneae</taxon>
        <taxon>Solanum</taxon>
    </lineage>
</organism>
<name>A0AAF0U7W4_SOLVR</name>